<feature type="transmembrane region" description="Helical" evidence="1">
    <location>
        <begin position="25"/>
        <end position="45"/>
    </location>
</feature>
<keyword evidence="1" id="KW-0812">Transmembrane</keyword>
<accession>A0A926DKL1</accession>
<organism evidence="2 3">
    <name type="scientific">Congzhengia minquanensis</name>
    <dbReference type="NCBI Taxonomy" id="2763657"/>
    <lineage>
        <taxon>Bacteria</taxon>
        <taxon>Bacillati</taxon>
        <taxon>Bacillota</taxon>
        <taxon>Clostridia</taxon>
        <taxon>Eubacteriales</taxon>
        <taxon>Oscillospiraceae</taxon>
        <taxon>Congzhengia</taxon>
    </lineage>
</organism>
<evidence type="ECO:0000313" key="2">
    <source>
        <dbReference type="EMBL" id="MBC8539467.1"/>
    </source>
</evidence>
<sequence length="223" mass="25048">MAEMFEKPKKFSGEWFRYVWDYYKVHILVAVAVIALIAVTVVEVLNTVHYDVNINYIASDVLSFDVSDKLANKAAEQIEDGNGDGEKHVSVTQLNFTDEAMQNANQIMALENKLMTVFASEDEMMFLFDEAMLKDVLDMSATEGVFVPVSQWADGDLSEELLYEYGDGIYAVNLKNSAILKEMGIDASGMFVAVRMNYKPEDEKLQKSFENCVALANSLIKES</sequence>
<name>A0A926DKL1_9FIRM</name>
<keyword evidence="1" id="KW-0472">Membrane</keyword>
<proteinExistence type="predicted"/>
<evidence type="ECO:0000256" key="1">
    <source>
        <dbReference type="SAM" id="Phobius"/>
    </source>
</evidence>
<gene>
    <name evidence="2" type="ORF">H8698_00570</name>
</gene>
<dbReference type="Proteomes" id="UP000611762">
    <property type="component" value="Unassembled WGS sequence"/>
</dbReference>
<keyword evidence="1" id="KW-1133">Transmembrane helix</keyword>
<dbReference type="RefSeq" id="WP_249310594.1">
    <property type="nucleotide sequence ID" value="NZ_JACRSU010000001.1"/>
</dbReference>
<reference evidence="2" key="1">
    <citation type="submission" date="2020-08" db="EMBL/GenBank/DDBJ databases">
        <title>Genome public.</title>
        <authorList>
            <person name="Liu C."/>
            <person name="Sun Q."/>
        </authorList>
    </citation>
    <scope>NUCLEOTIDE SEQUENCE</scope>
    <source>
        <strain evidence="2">H8</strain>
    </source>
</reference>
<dbReference type="EMBL" id="JACRSU010000001">
    <property type="protein sequence ID" value="MBC8539467.1"/>
    <property type="molecule type" value="Genomic_DNA"/>
</dbReference>
<keyword evidence="3" id="KW-1185">Reference proteome</keyword>
<protein>
    <submittedName>
        <fullName evidence="2">Uncharacterized protein</fullName>
    </submittedName>
</protein>
<dbReference type="AlphaFoldDB" id="A0A926DKL1"/>
<evidence type="ECO:0000313" key="3">
    <source>
        <dbReference type="Proteomes" id="UP000611762"/>
    </source>
</evidence>
<comment type="caution">
    <text evidence="2">The sequence shown here is derived from an EMBL/GenBank/DDBJ whole genome shotgun (WGS) entry which is preliminary data.</text>
</comment>